<dbReference type="Proteomes" id="UP000007752">
    <property type="component" value="Chromosome 8"/>
</dbReference>
<protein>
    <submittedName>
        <fullName evidence="2">Uncharacterized protein</fullName>
    </submittedName>
</protein>
<feature type="region of interest" description="Disordered" evidence="1">
    <location>
        <begin position="178"/>
        <end position="197"/>
    </location>
</feature>
<name>B9FZY7_ORYSJ</name>
<gene>
    <name evidence="2" type="ORF">OsJ_26657</name>
</gene>
<evidence type="ECO:0000256" key="1">
    <source>
        <dbReference type="SAM" id="MobiDB-lite"/>
    </source>
</evidence>
<dbReference type="EMBL" id="CM000145">
    <property type="protein sequence ID" value="EEE68354.1"/>
    <property type="molecule type" value="Genomic_DNA"/>
</dbReference>
<evidence type="ECO:0000313" key="2">
    <source>
        <dbReference type="EMBL" id="EEE68354.1"/>
    </source>
</evidence>
<reference evidence="2" key="1">
    <citation type="journal article" date="2005" name="PLoS Biol.">
        <title>The genomes of Oryza sativa: a history of duplications.</title>
        <authorList>
            <person name="Yu J."/>
            <person name="Wang J."/>
            <person name="Lin W."/>
            <person name="Li S."/>
            <person name="Li H."/>
            <person name="Zhou J."/>
            <person name="Ni P."/>
            <person name="Dong W."/>
            <person name="Hu S."/>
            <person name="Zeng C."/>
            <person name="Zhang J."/>
            <person name="Zhang Y."/>
            <person name="Li R."/>
            <person name="Xu Z."/>
            <person name="Li S."/>
            <person name="Li X."/>
            <person name="Zheng H."/>
            <person name="Cong L."/>
            <person name="Lin L."/>
            <person name="Yin J."/>
            <person name="Geng J."/>
            <person name="Li G."/>
            <person name="Shi J."/>
            <person name="Liu J."/>
            <person name="Lv H."/>
            <person name="Li J."/>
            <person name="Wang J."/>
            <person name="Deng Y."/>
            <person name="Ran L."/>
            <person name="Shi X."/>
            <person name="Wang X."/>
            <person name="Wu Q."/>
            <person name="Li C."/>
            <person name="Ren X."/>
            <person name="Wang J."/>
            <person name="Wang X."/>
            <person name="Li D."/>
            <person name="Liu D."/>
            <person name="Zhang X."/>
            <person name="Ji Z."/>
            <person name="Zhao W."/>
            <person name="Sun Y."/>
            <person name="Zhang Z."/>
            <person name="Bao J."/>
            <person name="Han Y."/>
            <person name="Dong L."/>
            <person name="Ji J."/>
            <person name="Chen P."/>
            <person name="Wu S."/>
            <person name="Liu J."/>
            <person name="Xiao Y."/>
            <person name="Bu D."/>
            <person name="Tan J."/>
            <person name="Yang L."/>
            <person name="Ye C."/>
            <person name="Zhang J."/>
            <person name="Xu J."/>
            <person name="Zhou Y."/>
            <person name="Yu Y."/>
            <person name="Zhang B."/>
            <person name="Zhuang S."/>
            <person name="Wei H."/>
            <person name="Liu B."/>
            <person name="Lei M."/>
            <person name="Yu H."/>
            <person name="Li Y."/>
            <person name="Xu H."/>
            <person name="Wei S."/>
            <person name="He X."/>
            <person name="Fang L."/>
            <person name="Zhang Z."/>
            <person name="Zhang Y."/>
            <person name="Huang X."/>
            <person name="Su Z."/>
            <person name="Tong W."/>
            <person name="Li J."/>
            <person name="Tong Z."/>
            <person name="Li S."/>
            <person name="Ye J."/>
            <person name="Wang L."/>
            <person name="Fang L."/>
            <person name="Lei T."/>
            <person name="Chen C."/>
            <person name="Chen H."/>
            <person name="Xu Z."/>
            <person name="Li H."/>
            <person name="Huang H."/>
            <person name="Zhang F."/>
            <person name="Xu H."/>
            <person name="Li N."/>
            <person name="Zhao C."/>
            <person name="Li S."/>
            <person name="Dong L."/>
            <person name="Huang Y."/>
            <person name="Li L."/>
            <person name="Xi Y."/>
            <person name="Qi Q."/>
            <person name="Li W."/>
            <person name="Zhang B."/>
            <person name="Hu W."/>
            <person name="Zhang Y."/>
            <person name="Tian X."/>
            <person name="Jiao Y."/>
            <person name="Liang X."/>
            <person name="Jin J."/>
            <person name="Gao L."/>
            <person name="Zheng W."/>
            <person name="Hao B."/>
            <person name="Liu S."/>
            <person name="Wang W."/>
            <person name="Yuan L."/>
            <person name="Cao M."/>
            <person name="McDermott J."/>
            <person name="Samudrala R."/>
            <person name="Wang J."/>
            <person name="Wong G.K."/>
            <person name="Yang H."/>
        </authorList>
    </citation>
    <scope>NUCLEOTIDE SEQUENCE [LARGE SCALE GENOMIC DNA]</scope>
</reference>
<accession>B9FZY7</accession>
<reference evidence="2" key="2">
    <citation type="submission" date="2008-12" db="EMBL/GenBank/DDBJ databases">
        <title>Improved gene annotation of the rice (Oryza sativa) genomes.</title>
        <authorList>
            <person name="Wang J."/>
            <person name="Li R."/>
            <person name="Fan W."/>
            <person name="Huang Q."/>
            <person name="Zhang J."/>
            <person name="Zhou Y."/>
            <person name="Hu Y."/>
            <person name="Zi S."/>
            <person name="Li J."/>
            <person name="Ni P."/>
            <person name="Zheng H."/>
            <person name="Zhang Y."/>
            <person name="Zhao M."/>
            <person name="Hao Q."/>
            <person name="McDermott J."/>
            <person name="Samudrala R."/>
            <person name="Kristiansen K."/>
            <person name="Wong G.K.-S."/>
        </authorList>
    </citation>
    <scope>NUCLEOTIDE SEQUENCE</scope>
</reference>
<sequence>MEHPVRRGEPPLRADVEPSHRLPPGRRHGVPDQAHLHDGVHGGGGLTRAAMSGPRGQVARVDAEHRHGRHVEHEPPGKILHIERRPGGRHAGQEGENTIPHLVEAGGGHGGNQPWVAEDAQHLGTQPEVGLAVEGEGDAGHDVEDLGELVALGVVAMVGGEDVPDIFRVTCDEEPDAAGRRRAARHDGVSRRGEDAGEVVVEVV</sequence>
<dbReference type="AlphaFoldDB" id="B9FZY7"/>
<feature type="compositionally biased region" description="Basic and acidic residues" evidence="1">
    <location>
        <begin position="1"/>
        <end position="20"/>
    </location>
</feature>
<organism evidence="2">
    <name type="scientific">Oryza sativa subsp. japonica</name>
    <name type="common">Rice</name>
    <dbReference type="NCBI Taxonomy" id="39947"/>
    <lineage>
        <taxon>Eukaryota</taxon>
        <taxon>Viridiplantae</taxon>
        <taxon>Streptophyta</taxon>
        <taxon>Embryophyta</taxon>
        <taxon>Tracheophyta</taxon>
        <taxon>Spermatophyta</taxon>
        <taxon>Magnoliopsida</taxon>
        <taxon>Liliopsida</taxon>
        <taxon>Poales</taxon>
        <taxon>Poaceae</taxon>
        <taxon>BOP clade</taxon>
        <taxon>Oryzoideae</taxon>
        <taxon>Oryzeae</taxon>
        <taxon>Oryzinae</taxon>
        <taxon>Oryza</taxon>
        <taxon>Oryza sativa</taxon>
    </lineage>
</organism>
<feature type="region of interest" description="Disordered" evidence="1">
    <location>
        <begin position="1"/>
        <end position="58"/>
    </location>
</feature>
<proteinExistence type="predicted"/>
<feature type="compositionally biased region" description="Basic and acidic residues" evidence="1">
    <location>
        <begin position="185"/>
        <end position="195"/>
    </location>
</feature>